<name>C6XSJ5_PEDHD</name>
<dbReference type="InterPro" id="IPR029052">
    <property type="entry name" value="Metallo-depent_PP-like"/>
</dbReference>
<sequence length="379" mass="43384">MKTTVNRRKFIASLSMVAAALPLGASAFNFIPSRGNGFNFMLLGDIHFDKLEHHDMDYLKLKYPNDIVQIQNYSRITRDNFPLLMRVAKDKAKTVNADLWLQLGDFVEGLCGSEKLAQQQTQEFISYVADMDLKRPFFVVKGNHDITGEGAREVYKKTVLDWQQKELKQALSTANYTFVHKNTRFIIFDCYTADESLEWLKKILPECKEERLFFSVHQPVVPYSARANWHIFAKPNQKDKREELLNLLGEHRAIVLTAHLHKTSILSRKTTKGKFVQVAIGSVIDAPNAMVKNHLKGLDAYDAGLLGLEPKFSPDTIQERKDNIENERPFIEHFEFADFCGYATMHISEKNEVEMMIYKNVDSNAWATVSLTALLDAKS</sequence>
<dbReference type="PROSITE" id="PS51318">
    <property type="entry name" value="TAT"/>
    <property type="match status" value="1"/>
</dbReference>
<accession>C6XSJ5</accession>
<evidence type="ECO:0000259" key="2">
    <source>
        <dbReference type="Pfam" id="PF00149"/>
    </source>
</evidence>
<dbReference type="RefSeq" id="WP_015809167.1">
    <property type="nucleotide sequence ID" value="NC_013061.1"/>
</dbReference>
<feature type="domain" description="Calcineurin-like phosphoesterase" evidence="2">
    <location>
        <begin position="39"/>
        <end position="262"/>
    </location>
</feature>
<gene>
    <name evidence="3" type="ordered locus">Phep_3364</name>
</gene>
<dbReference type="Proteomes" id="UP000000852">
    <property type="component" value="Chromosome"/>
</dbReference>
<dbReference type="KEGG" id="phe:Phep_3364"/>
<reference evidence="3 4" key="1">
    <citation type="journal article" date="2009" name="Stand. Genomic Sci.">
        <title>Complete genome sequence of Pedobacter heparinus type strain (HIM 762-3).</title>
        <authorList>
            <person name="Han C."/>
            <person name="Spring S."/>
            <person name="Lapidus A."/>
            <person name="Del Rio T.G."/>
            <person name="Tice H."/>
            <person name="Copeland A."/>
            <person name="Cheng J.F."/>
            <person name="Lucas S."/>
            <person name="Chen F."/>
            <person name="Nolan M."/>
            <person name="Bruce D."/>
            <person name="Goodwin L."/>
            <person name="Pitluck S."/>
            <person name="Ivanova N."/>
            <person name="Mavromatis K."/>
            <person name="Mikhailova N."/>
            <person name="Pati A."/>
            <person name="Chen A."/>
            <person name="Palaniappan K."/>
            <person name="Land M."/>
            <person name="Hauser L."/>
            <person name="Chang Y.J."/>
            <person name="Jeffries C.C."/>
            <person name="Saunders E."/>
            <person name="Chertkov O."/>
            <person name="Brettin T."/>
            <person name="Goker M."/>
            <person name="Rohde M."/>
            <person name="Bristow J."/>
            <person name="Eisen J.A."/>
            <person name="Markowitz V."/>
            <person name="Hugenholtz P."/>
            <person name="Kyrpides N.C."/>
            <person name="Klenk H.P."/>
            <person name="Detter J.C."/>
        </authorList>
    </citation>
    <scope>NUCLEOTIDE SEQUENCE [LARGE SCALE GENOMIC DNA]</scope>
    <source>
        <strain evidence="4">ATCC 13125 / DSM 2366 / CIP 104194 / JCM 7457 / NBRC 12017 / NCIMB 9290 / NRRL B-14731 / HIM 762-3</strain>
    </source>
</reference>
<dbReference type="Pfam" id="PF00149">
    <property type="entry name" value="Metallophos"/>
    <property type="match status" value="1"/>
</dbReference>
<dbReference type="OrthoDB" id="5464520at2"/>
<evidence type="ECO:0000313" key="4">
    <source>
        <dbReference type="Proteomes" id="UP000000852"/>
    </source>
</evidence>
<dbReference type="GO" id="GO:0016787">
    <property type="term" value="F:hydrolase activity"/>
    <property type="evidence" value="ECO:0007669"/>
    <property type="project" value="InterPro"/>
</dbReference>
<feature type="chain" id="PRO_5002974203" evidence="1">
    <location>
        <begin position="28"/>
        <end position="379"/>
    </location>
</feature>
<dbReference type="EMBL" id="CP001681">
    <property type="protein sequence ID" value="ACU05558.1"/>
    <property type="molecule type" value="Genomic_DNA"/>
</dbReference>
<dbReference type="eggNOG" id="COG1409">
    <property type="taxonomic scope" value="Bacteria"/>
</dbReference>
<organism evidence="3 4">
    <name type="scientific">Pedobacter heparinus (strain ATCC 13125 / DSM 2366 / CIP 104194 / JCM 7457 / NBRC 12017 / NCIMB 9290 / NRRL B-14731 / HIM 762-3)</name>
    <dbReference type="NCBI Taxonomy" id="485917"/>
    <lineage>
        <taxon>Bacteria</taxon>
        <taxon>Pseudomonadati</taxon>
        <taxon>Bacteroidota</taxon>
        <taxon>Sphingobacteriia</taxon>
        <taxon>Sphingobacteriales</taxon>
        <taxon>Sphingobacteriaceae</taxon>
        <taxon>Pedobacter</taxon>
    </lineage>
</organism>
<dbReference type="SUPFAM" id="SSF56300">
    <property type="entry name" value="Metallo-dependent phosphatases"/>
    <property type="match status" value="1"/>
</dbReference>
<proteinExistence type="predicted"/>
<dbReference type="InterPro" id="IPR051918">
    <property type="entry name" value="STPP_CPPED1"/>
</dbReference>
<dbReference type="PANTHER" id="PTHR43143:SF1">
    <property type="entry name" value="SERINE_THREONINE-PROTEIN PHOSPHATASE CPPED1"/>
    <property type="match status" value="1"/>
</dbReference>
<dbReference type="InterPro" id="IPR004843">
    <property type="entry name" value="Calcineurin-like_PHP"/>
</dbReference>
<evidence type="ECO:0000256" key="1">
    <source>
        <dbReference type="SAM" id="SignalP"/>
    </source>
</evidence>
<dbReference type="HOGENOM" id="CLU_062428_0_0_10"/>
<protein>
    <submittedName>
        <fullName evidence="3">Metallophosphoesterase</fullName>
    </submittedName>
</protein>
<keyword evidence="4" id="KW-1185">Reference proteome</keyword>
<keyword evidence="1" id="KW-0732">Signal</keyword>
<dbReference type="InterPro" id="IPR006311">
    <property type="entry name" value="TAT_signal"/>
</dbReference>
<dbReference type="Gene3D" id="3.60.21.10">
    <property type="match status" value="1"/>
</dbReference>
<feature type="signal peptide" evidence="1">
    <location>
        <begin position="1"/>
        <end position="27"/>
    </location>
</feature>
<dbReference type="PANTHER" id="PTHR43143">
    <property type="entry name" value="METALLOPHOSPHOESTERASE, CALCINEURIN SUPERFAMILY"/>
    <property type="match status" value="1"/>
</dbReference>
<dbReference type="STRING" id="485917.Phep_3364"/>
<evidence type="ECO:0000313" key="3">
    <source>
        <dbReference type="EMBL" id="ACU05558.1"/>
    </source>
</evidence>
<dbReference type="AlphaFoldDB" id="C6XSJ5"/>